<dbReference type="Pfam" id="PF07687">
    <property type="entry name" value="M20_dimer"/>
    <property type="match status" value="1"/>
</dbReference>
<dbReference type="SUPFAM" id="SSF53187">
    <property type="entry name" value="Zn-dependent exopeptidases"/>
    <property type="match status" value="1"/>
</dbReference>
<dbReference type="Gene3D" id="3.40.630.10">
    <property type="entry name" value="Zn peptidases"/>
    <property type="match status" value="1"/>
</dbReference>
<dbReference type="Pfam" id="PF01546">
    <property type="entry name" value="Peptidase_M20"/>
    <property type="match status" value="1"/>
</dbReference>
<sequence length="492" mass="52300">MTLKRYIPPALAVALSSCFLSLGYAAELAEKDRETIVNAVANYSNQMTTVAQQIWSKPELGYLETNTSRLLQDELKAAGFSVEAGVAGIPTAFVATAGKSGGPVIGILAEMDALPGFSQAATPERSPVAGIEAGHACGHHLFGAGSVGAAIALKQWLEATGKPGQIRVYGTPAEEGGSGKVYMTREGLFKDVDVMLHWHPGDENSASQDYSLANVNGKFRFYGRSAHAAMAPDKGRSALDGVEALNFMVNAMREHVPQETRIHYVITDGGKAPNVVPDFAEVYYYVRHPDPAVVASVTDRIRKAAEGAALGTETRYEFEILGGVYSLLPNNVLGKVMDDSLRSVGAPKWDRADTDFATALQKTLDQSKLPPLSSAADIAPYHFGETGYASTDVGDVSWVVPTVGLGTATWVPGVPAHSWQAVASGGMAIGYKGMDVAAKTLAVTGAKLLSDPALIQQAKAEFDKSRGENFHYKPLLGDRKPALDYRKPSKGK</sequence>
<dbReference type="FunFam" id="3.30.70.360:FF:000004">
    <property type="entry name" value="Peptidase M20 domain-containing protein 2"/>
    <property type="match status" value="1"/>
</dbReference>
<dbReference type="RefSeq" id="WP_039323925.1">
    <property type="nucleotide sequence ID" value="NZ_JAODTE010000006.1"/>
</dbReference>
<feature type="chain" id="PRO_5001891854" evidence="2">
    <location>
        <begin position="26"/>
        <end position="492"/>
    </location>
</feature>
<dbReference type="PANTHER" id="PTHR30575">
    <property type="entry name" value="PEPTIDASE M20"/>
    <property type="match status" value="1"/>
</dbReference>
<dbReference type="STRING" id="55207.KP22_09635"/>
<reference evidence="4 5" key="1">
    <citation type="submission" date="2014-08" db="EMBL/GenBank/DDBJ databases">
        <title>Genome sequences of NCPPB Pectobacterium isolates.</title>
        <authorList>
            <person name="Glover R.H."/>
            <person name="Sapp M."/>
            <person name="Elphinstone J."/>
        </authorList>
    </citation>
    <scope>NUCLEOTIDE SEQUENCE [LARGE SCALE GENOMIC DNA]</scope>
    <source>
        <strain evidence="4 5">NCPPB 2795</strain>
    </source>
</reference>
<dbReference type="eggNOG" id="COG1473">
    <property type="taxonomic scope" value="Bacteria"/>
</dbReference>
<dbReference type="AlphaFoldDB" id="A0A093UCV7"/>
<dbReference type="InterPro" id="IPR052030">
    <property type="entry name" value="Peptidase_M20/M20A_hydrolases"/>
</dbReference>
<comment type="caution">
    <text evidence="4">The sequence shown here is derived from an EMBL/GenBank/DDBJ whole genome shotgun (WGS) entry which is preliminary data.</text>
</comment>
<accession>A0A093UCV7</accession>
<dbReference type="InterPro" id="IPR017145">
    <property type="entry name" value="Aminobenzoyl-glu_utiliz_pB"/>
</dbReference>
<keyword evidence="1 4" id="KW-0378">Hydrolase</keyword>
<dbReference type="Proteomes" id="UP000032874">
    <property type="component" value="Unassembled WGS sequence"/>
</dbReference>
<dbReference type="EMBL" id="JQHM01000002">
    <property type="protein sequence ID" value="KFX06103.1"/>
    <property type="molecule type" value="Genomic_DNA"/>
</dbReference>
<dbReference type="GO" id="GO:0046657">
    <property type="term" value="P:folic acid catabolic process"/>
    <property type="evidence" value="ECO:0007669"/>
    <property type="project" value="TreeGrafter"/>
</dbReference>
<dbReference type="PIRSF" id="PIRSF037227">
    <property type="entry name" value="Aminobenzoyl-glu_utiliz_pB"/>
    <property type="match status" value="1"/>
</dbReference>
<dbReference type="PANTHER" id="PTHR30575:SF0">
    <property type="entry name" value="XAA-ARG DIPEPTIDASE"/>
    <property type="match status" value="1"/>
</dbReference>
<name>A0A093UCV7_9GAMM</name>
<keyword evidence="2" id="KW-0732">Signal</keyword>
<dbReference type="InterPro" id="IPR002933">
    <property type="entry name" value="Peptidase_M20"/>
</dbReference>
<feature type="domain" description="Peptidase M20 dimerisation" evidence="3">
    <location>
        <begin position="216"/>
        <end position="309"/>
    </location>
</feature>
<dbReference type="InterPro" id="IPR036264">
    <property type="entry name" value="Bact_exopeptidase_dim_dom"/>
</dbReference>
<evidence type="ECO:0000313" key="4">
    <source>
        <dbReference type="EMBL" id="KFX06103.1"/>
    </source>
</evidence>
<dbReference type="GO" id="GO:0016805">
    <property type="term" value="F:dipeptidase activity"/>
    <property type="evidence" value="ECO:0007669"/>
    <property type="project" value="TreeGrafter"/>
</dbReference>
<dbReference type="NCBIfam" id="TIGR01891">
    <property type="entry name" value="amidohydrolases"/>
    <property type="match status" value="1"/>
</dbReference>
<dbReference type="InterPro" id="IPR011650">
    <property type="entry name" value="Peptidase_M20_dimer"/>
</dbReference>
<feature type="signal peptide" evidence="2">
    <location>
        <begin position="1"/>
        <end position="25"/>
    </location>
</feature>
<dbReference type="GO" id="GO:0071713">
    <property type="term" value="F:para-aminobenzoyl-glutamate hydrolase activity"/>
    <property type="evidence" value="ECO:0007669"/>
    <property type="project" value="TreeGrafter"/>
</dbReference>
<dbReference type="Gene3D" id="3.30.70.360">
    <property type="match status" value="1"/>
</dbReference>
<dbReference type="SUPFAM" id="SSF55031">
    <property type="entry name" value="Bacterial exopeptidase dimerisation domain"/>
    <property type="match status" value="1"/>
</dbReference>
<organism evidence="4 5">
    <name type="scientific">Pectobacterium betavasculorum</name>
    <dbReference type="NCBI Taxonomy" id="55207"/>
    <lineage>
        <taxon>Bacteria</taxon>
        <taxon>Pseudomonadati</taxon>
        <taxon>Pseudomonadota</taxon>
        <taxon>Gammaproteobacteria</taxon>
        <taxon>Enterobacterales</taxon>
        <taxon>Pectobacteriaceae</taxon>
        <taxon>Pectobacterium</taxon>
    </lineage>
</organism>
<protein>
    <submittedName>
        <fullName evidence="4">Amidohydrolase</fullName>
    </submittedName>
</protein>
<evidence type="ECO:0000259" key="3">
    <source>
        <dbReference type="Pfam" id="PF07687"/>
    </source>
</evidence>
<evidence type="ECO:0000313" key="5">
    <source>
        <dbReference type="Proteomes" id="UP000032874"/>
    </source>
</evidence>
<dbReference type="InterPro" id="IPR017439">
    <property type="entry name" value="Amidohydrolase"/>
</dbReference>
<dbReference type="GO" id="GO:0005737">
    <property type="term" value="C:cytoplasm"/>
    <property type="evidence" value="ECO:0007669"/>
    <property type="project" value="TreeGrafter"/>
</dbReference>
<evidence type="ECO:0000256" key="1">
    <source>
        <dbReference type="ARBA" id="ARBA00022801"/>
    </source>
</evidence>
<gene>
    <name evidence="4" type="ORF">KP22_09635</name>
</gene>
<dbReference type="PROSITE" id="PS51257">
    <property type="entry name" value="PROKAR_LIPOPROTEIN"/>
    <property type="match status" value="1"/>
</dbReference>
<evidence type="ECO:0000256" key="2">
    <source>
        <dbReference type="SAM" id="SignalP"/>
    </source>
</evidence>
<proteinExistence type="predicted"/>